<accession>A0A6J4LC93</accession>
<dbReference type="AlphaFoldDB" id="A0A6J4LC93"/>
<sequence length="244" mass="25735">MRTAAPALTAAAALALAACASGNTVVHVHEARPPVRPVATPTPPPPQLLEPLEVALGRPVRGQLVVHTNRPAYVALFELVPDRGVTLVRPASAPQRRFVVSGMRSTPVWWTARRASGAAQPARYVYALASDRPLRLPDAAFEPGYLERVLGPSAYRSATPYATMRALSRHFVAAAAEEEWAEDAFRVAATAGTQPGPTARVYCVGGRMFVVPAELADRALCPPPVAVADSGRAGDAGVGPRRPS</sequence>
<gene>
    <name evidence="2" type="ORF">AVDCRST_MAG11-2325</name>
</gene>
<name>A0A6J4LC93_9BACT</name>
<feature type="signal peptide" evidence="1">
    <location>
        <begin position="1"/>
        <end position="20"/>
    </location>
</feature>
<evidence type="ECO:0000256" key="1">
    <source>
        <dbReference type="SAM" id="SignalP"/>
    </source>
</evidence>
<evidence type="ECO:0000313" key="2">
    <source>
        <dbReference type="EMBL" id="CAA9327987.1"/>
    </source>
</evidence>
<feature type="non-terminal residue" evidence="2">
    <location>
        <position position="244"/>
    </location>
</feature>
<dbReference type="PROSITE" id="PS51257">
    <property type="entry name" value="PROKAR_LIPOPROTEIN"/>
    <property type="match status" value="1"/>
</dbReference>
<reference evidence="2" key="1">
    <citation type="submission" date="2020-02" db="EMBL/GenBank/DDBJ databases">
        <authorList>
            <person name="Meier V. D."/>
        </authorList>
    </citation>
    <scope>NUCLEOTIDE SEQUENCE</scope>
    <source>
        <strain evidence="2">AVDCRST_MAG11</strain>
    </source>
</reference>
<feature type="chain" id="PRO_5026943230" description="DUF4384 domain-containing protein" evidence="1">
    <location>
        <begin position="21"/>
        <end position="244"/>
    </location>
</feature>
<organism evidence="2">
    <name type="scientific">uncultured Gemmatimonadaceae bacterium</name>
    <dbReference type="NCBI Taxonomy" id="246130"/>
    <lineage>
        <taxon>Bacteria</taxon>
        <taxon>Pseudomonadati</taxon>
        <taxon>Gemmatimonadota</taxon>
        <taxon>Gemmatimonadia</taxon>
        <taxon>Gemmatimonadales</taxon>
        <taxon>Gemmatimonadaceae</taxon>
        <taxon>environmental samples</taxon>
    </lineage>
</organism>
<keyword evidence="1" id="KW-0732">Signal</keyword>
<dbReference type="EMBL" id="CADCTU010000533">
    <property type="protein sequence ID" value="CAA9327987.1"/>
    <property type="molecule type" value="Genomic_DNA"/>
</dbReference>
<proteinExistence type="predicted"/>
<protein>
    <recommendedName>
        <fullName evidence="3">DUF4384 domain-containing protein</fullName>
    </recommendedName>
</protein>
<evidence type="ECO:0008006" key="3">
    <source>
        <dbReference type="Google" id="ProtNLM"/>
    </source>
</evidence>